<sequence>MSELLQFVYKEEYWYISAFLNSKEVSGIET</sequence>
<reference evidence="1" key="1">
    <citation type="journal article" date="2014" name="Front. Microbiol.">
        <title>High frequency of phylogenetically diverse reductive dehalogenase-homologous genes in deep subseafloor sedimentary metagenomes.</title>
        <authorList>
            <person name="Kawai M."/>
            <person name="Futagami T."/>
            <person name="Toyoda A."/>
            <person name="Takaki Y."/>
            <person name="Nishi S."/>
            <person name="Hori S."/>
            <person name="Arai W."/>
            <person name="Tsubouchi T."/>
            <person name="Morono Y."/>
            <person name="Uchiyama I."/>
            <person name="Ito T."/>
            <person name="Fujiyama A."/>
            <person name="Inagaki F."/>
            <person name="Takami H."/>
        </authorList>
    </citation>
    <scope>NUCLEOTIDE SEQUENCE</scope>
    <source>
        <strain evidence="1">Expedition CK06-06</strain>
    </source>
</reference>
<name>X1A6Y1_9ZZZZ</name>
<dbReference type="EMBL" id="BART01004074">
    <property type="protein sequence ID" value="GAG65922.1"/>
    <property type="molecule type" value="Genomic_DNA"/>
</dbReference>
<evidence type="ECO:0000313" key="1">
    <source>
        <dbReference type="EMBL" id="GAG65922.1"/>
    </source>
</evidence>
<protein>
    <submittedName>
        <fullName evidence="1">Uncharacterized protein</fullName>
    </submittedName>
</protein>
<comment type="caution">
    <text evidence="1">The sequence shown here is derived from an EMBL/GenBank/DDBJ whole genome shotgun (WGS) entry which is preliminary data.</text>
</comment>
<proteinExistence type="predicted"/>
<feature type="non-terminal residue" evidence="1">
    <location>
        <position position="30"/>
    </location>
</feature>
<accession>X1A6Y1</accession>
<gene>
    <name evidence="1" type="ORF">S01H4_10568</name>
</gene>
<dbReference type="AlphaFoldDB" id="X1A6Y1"/>
<organism evidence="1">
    <name type="scientific">marine sediment metagenome</name>
    <dbReference type="NCBI Taxonomy" id="412755"/>
    <lineage>
        <taxon>unclassified sequences</taxon>
        <taxon>metagenomes</taxon>
        <taxon>ecological metagenomes</taxon>
    </lineage>
</organism>